<keyword evidence="1" id="KW-0175">Coiled coil</keyword>
<dbReference type="PANTHER" id="PTHR31071:SF39">
    <property type="entry name" value="PROTEIN BRANCHLESS TRICHOME"/>
    <property type="match status" value="1"/>
</dbReference>
<dbReference type="EMBL" id="SDAM02000091">
    <property type="protein sequence ID" value="KAH6831437.1"/>
    <property type="molecule type" value="Genomic_DNA"/>
</dbReference>
<evidence type="ECO:0000313" key="3">
    <source>
        <dbReference type="Proteomes" id="UP001190926"/>
    </source>
</evidence>
<dbReference type="Proteomes" id="UP001190926">
    <property type="component" value="Unassembled WGS sequence"/>
</dbReference>
<organism evidence="2 3">
    <name type="scientific">Perilla frutescens var. hirtella</name>
    <name type="common">Perilla citriodora</name>
    <name type="synonym">Perilla setoyensis</name>
    <dbReference type="NCBI Taxonomy" id="608512"/>
    <lineage>
        <taxon>Eukaryota</taxon>
        <taxon>Viridiplantae</taxon>
        <taxon>Streptophyta</taxon>
        <taxon>Embryophyta</taxon>
        <taxon>Tracheophyta</taxon>
        <taxon>Spermatophyta</taxon>
        <taxon>Magnoliopsida</taxon>
        <taxon>eudicotyledons</taxon>
        <taxon>Gunneridae</taxon>
        <taxon>Pentapetalae</taxon>
        <taxon>asterids</taxon>
        <taxon>lamiids</taxon>
        <taxon>Lamiales</taxon>
        <taxon>Lamiaceae</taxon>
        <taxon>Nepetoideae</taxon>
        <taxon>Elsholtzieae</taxon>
        <taxon>Perilla</taxon>
    </lineage>
</organism>
<evidence type="ECO:0000256" key="1">
    <source>
        <dbReference type="SAM" id="Coils"/>
    </source>
</evidence>
<protein>
    <recommendedName>
        <fullName evidence="4">Branchless trichome</fullName>
    </recommendedName>
</protein>
<comment type="caution">
    <text evidence="2">The sequence shown here is derived from an EMBL/GenBank/DDBJ whole genome shotgun (WGS) entry which is preliminary data.</text>
</comment>
<proteinExistence type="predicted"/>
<evidence type="ECO:0000313" key="2">
    <source>
        <dbReference type="EMBL" id="KAH6831437.1"/>
    </source>
</evidence>
<keyword evidence="3" id="KW-1185">Reference proteome</keyword>
<gene>
    <name evidence="2" type="ORF">C2S53_019199</name>
</gene>
<evidence type="ECO:0008006" key="4">
    <source>
        <dbReference type="Google" id="ProtNLM"/>
    </source>
</evidence>
<reference evidence="2 3" key="1">
    <citation type="journal article" date="2021" name="Nat. Commun.">
        <title>Incipient diploidization of the medicinal plant Perilla within 10,000 years.</title>
        <authorList>
            <person name="Zhang Y."/>
            <person name="Shen Q."/>
            <person name="Leng L."/>
            <person name="Zhang D."/>
            <person name="Chen S."/>
            <person name="Shi Y."/>
            <person name="Ning Z."/>
            <person name="Chen S."/>
        </authorList>
    </citation>
    <scope>NUCLEOTIDE SEQUENCE [LARGE SCALE GENOMIC DNA]</scope>
    <source>
        <strain evidence="3">cv. PC099</strain>
    </source>
</reference>
<accession>A0AAD4JCX9</accession>
<dbReference type="InterPro" id="IPR043424">
    <property type="entry name" value="BLT-like"/>
</dbReference>
<dbReference type="AlphaFoldDB" id="A0AAD4JCX9"/>
<sequence>MEEMMMVMMKIRSQETSPNKIVVDHQPNHNLNIPIITSTISPTWKLYENPFYITHQQQQQQDSTTDLKQIHKLHLPISARKIAASFWDLTFIKPFMESELESARAQITELKADLERERKSHKKMESLNKRLARELSEERRGREALERVCEELAKEISSDKSEISRMKREMDDERKMMRTAEVIREERVQMKLAEAKILLEEKLSEMETEMTKKKKNIIGSEASSSSKKHLESSFGEKLRLVLGEKVVRDQGSMALTQQRKSSSAETENPHIKRGIKGFVEFPKVVRAIGCRSSKHLHLGSKLECQKAQLKILLKQKGPVRFHGLVAR</sequence>
<name>A0AAD4JCX9_PERFH</name>
<feature type="coiled-coil region" evidence="1">
    <location>
        <begin position="93"/>
        <end position="169"/>
    </location>
</feature>
<dbReference type="PANTHER" id="PTHR31071">
    <property type="entry name" value="GB|AAF24581.1"/>
    <property type="match status" value="1"/>
</dbReference>